<keyword evidence="2" id="KW-1185">Reference proteome</keyword>
<evidence type="ECO:0000313" key="2">
    <source>
        <dbReference type="Proteomes" id="UP001306119"/>
    </source>
</evidence>
<dbReference type="RefSeq" id="WP_327773825.1">
    <property type="nucleotide sequence ID" value="NZ_JAYXUG010000001.1"/>
</dbReference>
<reference evidence="1 2" key="1">
    <citation type="submission" date="2024-01" db="EMBL/GenBank/DDBJ databases">
        <title>Active colonisers of the gastrointestinal tract of Atlantic salmon farmed in a warm water region.</title>
        <authorList>
            <person name="Bowman J.P."/>
        </authorList>
    </citation>
    <scope>NUCLEOTIDE SEQUENCE [LARGE SCALE GENOMIC DNA]</scope>
    <source>
        <strain evidence="1 2">S3MW1</strain>
    </source>
</reference>
<name>A0ABU6L343_9GAMM</name>
<protein>
    <submittedName>
        <fullName evidence="1">Uncharacterized protein</fullName>
    </submittedName>
</protein>
<evidence type="ECO:0000313" key="1">
    <source>
        <dbReference type="EMBL" id="MEC6830372.1"/>
    </source>
</evidence>
<gene>
    <name evidence="1" type="ORF">VXS06_01165</name>
</gene>
<dbReference type="EMBL" id="JAYXUG010000001">
    <property type="protein sequence ID" value="MEC6830372.1"/>
    <property type="molecule type" value="Genomic_DNA"/>
</dbReference>
<organism evidence="1 2">
    <name type="scientific">Photobacterium toruni</name>
    <dbReference type="NCBI Taxonomy" id="1935446"/>
    <lineage>
        <taxon>Bacteria</taxon>
        <taxon>Pseudomonadati</taxon>
        <taxon>Pseudomonadota</taxon>
        <taxon>Gammaproteobacteria</taxon>
        <taxon>Vibrionales</taxon>
        <taxon>Vibrionaceae</taxon>
        <taxon>Photobacterium</taxon>
    </lineage>
</organism>
<proteinExistence type="predicted"/>
<comment type="caution">
    <text evidence="1">The sequence shown here is derived from an EMBL/GenBank/DDBJ whole genome shotgun (WGS) entry which is preliminary data.</text>
</comment>
<dbReference type="Proteomes" id="UP001306119">
    <property type="component" value="Unassembled WGS sequence"/>
</dbReference>
<sequence>MLNETEQKRINKLKTKNIISNEKIDYFDFILLLKHDAELQQLIRSLILNDDLKALTITSDNQEQENVIEKIVEVEKVVEVEKIIEIEKIVEVEKIVTQTIELEDPICDELKSQFLLLDWLKSQPVLMQCMNLQSSFSQGKMLLVWCAFSSNLDNIIMLWQQFSEQCSNEKRSVTDQELQCLKLTIQQHNLNYQQHNVTLETVPEGAVFDFEKHKRIITAQGNNVEQCCLPALVDIRNQQLCKPLVKTY</sequence>
<accession>A0ABU6L343</accession>